<organism evidence="13 14">
    <name type="scientific">Euroglyphus maynei</name>
    <name type="common">Mayne's house dust mite</name>
    <dbReference type="NCBI Taxonomy" id="6958"/>
    <lineage>
        <taxon>Eukaryota</taxon>
        <taxon>Metazoa</taxon>
        <taxon>Ecdysozoa</taxon>
        <taxon>Arthropoda</taxon>
        <taxon>Chelicerata</taxon>
        <taxon>Arachnida</taxon>
        <taxon>Acari</taxon>
        <taxon>Acariformes</taxon>
        <taxon>Sarcoptiformes</taxon>
        <taxon>Astigmata</taxon>
        <taxon>Psoroptidia</taxon>
        <taxon>Analgoidea</taxon>
        <taxon>Pyroglyphidae</taxon>
        <taxon>Pyroglyphinae</taxon>
        <taxon>Euroglyphus</taxon>
    </lineage>
</organism>
<feature type="compositionally biased region" description="Low complexity" evidence="10">
    <location>
        <begin position="323"/>
        <end position="338"/>
    </location>
</feature>
<keyword evidence="3 8" id="KW-0863">Zinc-finger</keyword>
<keyword evidence="2" id="KW-0479">Metal-binding</keyword>
<comment type="caution">
    <text evidence="13">The sequence shown here is derived from an EMBL/GenBank/DDBJ whole genome shotgun (WGS) entry which is preliminary data.</text>
</comment>
<evidence type="ECO:0000256" key="4">
    <source>
        <dbReference type="ARBA" id="ARBA00022833"/>
    </source>
</evidence>
<evidence type="ECO:0000259" key="11">
    <source>
        <dbReference type="PROSITE" id="PS50089"/>
    </source>
</evidence>
<name>A0A1Y3AT23_EURMA</name>
<dbReference type="Pfam" id="PF14570">
    <property type="entry name" value="zf-RING_4"/>
    <property type="match status" value="1"/>
</dbReference>
<dbReference type="PANTHER" id="PTHR12603">
    <property type="entry name" value="CCR4-NOT TRANSCRIPTION COMPLEX RELATED"/>
    <property type="match status" value="1"/>
</dbReference>
<feature type="compositionally biased region" description="Polar residues" evidence="10">
    <location>
        <begin position="305"/>
        <end position="322"/>
    </location>
</feature>
<comment type="subcellular location">
    <subcellularLocation>
        <location evidence="1">Nucleus</location>
    </subcellularLocation>
</comment>
<proteinExistence type="predicted"/>
<dbReference type="InterPro" id="IPR000504">
    <property type="entry name" value="RRM_dom"/>
</dbReference>
<dbReference type="FunFam" id="3.30.40.10:FF:000006">
    <property type="entry name" value="CCR4-NOT transcription complex subunit 4"/>
    <property type="match status" value="1"/>
</dbReference>
<dbReference type="GO" id="GO:0008270">
    <property type="term" value="F:zinc ion binding"/>
    <property type="evidence" value="ECO:0007669"/>
    <property type="project" value="UniProtKB-KW"/>
</dbReference>
<evidence type="ECO:0000256" key="8">
    <source>
        <dbReference type="PROSITE-ProRule" id="PRU00175"/>
    </source>
</evidence>
<dbReference type="InterPro" id="IPR013083">
    <property type="entry name" value="Znf_RING/FYVE/PHD"/>
</dbReference>
<keyword evidence="14" id="KW-1185">Reference proteome</keyword>
<dbReference type="OrthoDB" id="1923159at2759"/>
<evidence type="ECO:0000256" key="9">
    <source>
        <dbReference type="PROSITE-ProRule" id="PRU00176"/>
    </source>
</evidence>
<dbReference type="EMBL" id="MUJZ01060051">
    <property type="protein sequence ID" value="OTF71622.1"/>
    <property type="molecule type" value="Genomic_DNA"/>
</dbReference>
<dbReference type="InterPro" id="IPR039515">
    <property type="entry name" value="NOT4_mRING-HC-C4C4"/>
</dbReference>
<dbReference type="Gene3D" id="3.30.70.330">
    <property type="match status" value="1"/>
</dbReference>
<evidence type="ECO:0000256" key="3">
    <source>
        <dbReference type="ARBA" id="ARBA00022771"/>
    </source>
</evidence>
<dbReference type="SUPFAM" id="SSF54928">
    <property type="entry name" value="RNA-binding domain, RBD"/>
    <property type="match status" value="1"/>
</dbReference>
<sequence length="364" mass="40829">MVKGDIETAMMVNNNNSSIAMTDQQSIGCQSYRTGQQQQPNTTVVTGTNANSSTANNTNGTVTATDFPDVSAECPLCMETLDIDDLDFFPCSCGYQVCRFCWHRLKNDDNGLCPACRQVCNKQNLKTIRVVQKNLLFVIGIPPRFTQEELRKEFSKYGKIVKMVINSSSAYVTYTRPEDAVAAIQTLNDSSQPYQSQQQNLIQMNKAPKNQLMTNGGISTFGGSILTAVKASLGTTKYCTHWLRSQSCMYLHEMAEQEASFTKEEMQAGKHTEYEKRLIQHYLDIIAAEREKEKQLLQQQTIQTNGSKQTQQQRPYINTTTGNSVSNSPPIQQQQQNPFRKTSNERGQNSNGDISIDNDNSDQM</sequence>
<feature type="domain" description="RING-type" evidence="11">
    <location>
        <begin position="74"/>
        <end position="117"/>
    </location>
</feature>
<accession>A0A1Y3AT23</accession>
<dbReference type="InterPro" id="IPR039780">
    <property type="entry name" value="Mot2"/>
</dbReference>
<dbReference type="GO" id="GO:0016567">
    <property type="term" value="P:protein ubiquitination"/>
    <property type="evidence" value="ECO:0007669"/>
    <property type="project" value="TreeGrafter"/>
</dbReference>
<keyword evidence="6" id="KW-0175">Coiled coil</keyword>
<evidence type="ECO:0000256" key="7">
    <source>
        <dbReference type="ARBA" id="ARBA00023242"/>
    </source>
</evidence>
<dbReference type="GO" id="GO:0005634">
    <property type="term" value="C:nucleus"/>
    <property type="evidence" value="ECO:0007669"/>
    <property type="project" value="UniProtKB-SubCell"/>
</dbReference>
<evidence type="ECO:0000256" key="1">
    <source>
        <dbReference type="ARBA" id="ARBA00004123"/>
    </source>
</evidence>
<feature type="region of interest" description="Disordered" evidence="10">
    <location>
        <begin position="297"/>
        <end position="364"/>
    </location>
</feature>
<keyword evidence="7" id="KW-0539">Nucleus</keyword>
<evidence type="ECO:0000256" key="2">
    <source>
        <dbReference type="ARBA" id="ARBA00022723"/>
    </source>
</evidence>
<dbReference type="PANTHER" id="PTHR12603:SF0">
    <property type="entry name" value="CCR4-NOT TRANSCRIPTION COMPLEX SUBUNIT 4"/>
    <property type="match status" value="1"/>
</dbReference>
<feature type="compositionally biased region" description="Polar residues" evidence="10">
    <location>
        <begin position="339"/>
        <end position="348"/>
    </location>
</feature>
<dbReference type="GO" id="GO:0004842">
    <property type="term" value="F:ubiquitin-protein transferase activity"/>
    <property type="evidence" value="ECO:0007669"/>
    <property type="project" value="InterPro"/>
</dbReference>
<evidence type="ECO:0000256" key="10">
    <source>
        <dbReference type="SAM" id="MobiDB-lite"/>
    </source>
</evidence>
<evidence type="ECO:0000313" key="13">
    <source>
        <dbReference type="EMBL" id="OTF71622.1"/>
    </source>
</evidence>
<feature type="compositionally biased region" description="Low complexity" evidence="10">
    <location>
        <begin position="349"/>
        <end position="364"/>
    </location>
</feature>
<dbReference type="InterPro" id="IPR035979">
    <property type="entry name" value="RBD_domain_sf"/>
</dbReference>
<feature type="compositionally biased region" description="Low complexity" evidence="10">
    <location>
        <begin position="45"/>
        <end position="60"/>
    </location>
</feature>
<gene>
    <name evidence="13" type="ORF">BLA29_005231</name>
</gene>
<dbReference type="PROSITE" id="PS50089">
    <property type="entry name" value="ZF_RING_2"/>
    <property type="match status" value="1"/>
</dbReference>
<feature type="non-terminal residue" evidence="13">
    <location>
        <position position="364"/>
    </location>
</feature>
<reference evidence="13 14" key="1">
    <citation type="submission" date="2017-03" db="EMBL/GenBank/DDBJ databases">
        <title>Genome Survey of Euroglyphus maynei.</title>
        <authorList>
            <person name="Arlian L.G."/>
            <person name="Morgan M.S."/>
            <person name="Rider S.D."/>
        </authorList>
    </citation>
    <scope>NUCLEOTIDE SEQUENCE [LARGE SCALE GENOMIC DNA]</scope>
    <source>
        <strain evidence="13">Arlian Lab</strain>
        <tissue evidence="13">Whole body</tissue>
    </source>
</reference>
<feature type="domain" description="RRM" evidence="12">
    <location>
        <begin position="134"/>
        <end position="209"/>
    </location>
</feature>
<dbReference type="InterPro" id="IPR012677">
    <property type="entry name" value="Nucleotide-bd_a/b_plait_sf"/>
</dbReference>
<dbReference type="GO" id="GO:0003723">
    <property type="term" value="F:RNA binding"/>
    <property type="evidence" value="ECO:0007669"/>
    <property type="project" value="UniProtKB-UniRule"/>
</dbReference>
<dbReference type="SMART" id="SM00360">
    <property type="entry name" value="RRM"/>
    <property type="match status" value="1"/>
</dbReference>
<dbReference type="Gene3D" id="3.30.40.10">
    <property type="entry name" value="Zinc/RING finger domain, C3HC4 (zinc finger)"/>
    <property type="match status" value="1"/>
</dbReference>
<evidence type="ECO:0000256" key="6">
    <source>
        <dbReference type="ARBA" id="ARBA00023054"/>
    </source>
</evidence>
<dbReference type="InterPro" id="IPR001841">
    <property type="entry name" value="Znf_RING"/>
</dbReference>
<protein>
    <recommendedName>
        <fullName evidence="15">CCR4-NOT transcription complex subunit 4-like protein</fullName>
    </recommendedName>
</protein>
<keyword evidence="5 9" id="KW-0694">RNA-binding</keyword>
<dbReference type="Proteomes" id="UP000194236">
    <property type="component" value="Unassembled WGS sequence"/>
</dbReference>
<dbReference type="CDD" id="cd16618">
    <property type="entry name" value="mRING-HC-C4C4_CNOT4"/>
    <property type="match status" value="1"/>
</dbReference>
<dbReference type="Pfam" id="PF00076">
    <property type="entry name" value="RRM_1"/>
    <property type="match status" value="1"/>
</dbReference>
<evidence type="ECO:0008006" key="15">
    <source>
        <dbReference type="Google" id="ProtNLM"/>
    </source>
</evidence>
<evidence type="ECO:0000313" key="14">
    <source>
        <dbReference type="Proteomes" id="UP000194236"/>
    </source>
</evidence>
<dbReference type="GO" id="GO:0030014">
    <property type="term" value="C:CCR4-NOT complex"/>
    <property type="evidence" value="ECO:0007669"/>
    <property type="project" value="InterPro"/>
</dbReference>
<dbReference type="SUPFAM" id="SSF57850">
    <property type="entry name" value="RING/U-box"/>
    <property type="match status" value="1"/>
</dbReference>
<keyword evidence="4" id="KW-0862">Zinc</keyword>
<dbReference type="AlphaFoldDB" id="A0A1Y3AT23"/>
<evidence type="ECO:0000256" key="5">
    <source>
        <dbReference type="ARBA" id="ARBA00022884"/>
    </source>
</evidence>
<feature type="region of interest" description="Disordered" evidence="10">
    <location>
        <begin position="40"/>
        <end position="60"/>
    </location>
</feature>
<evidence type="ECO:0000259" key="12">
    <source>
        <dbReference type="PROSITE" id="PS50102"/>
    </source>
</evidence>
<dbReference type="PROSITE" id="PS50102">
    <property type="entry name" value="RRM"/>
    <property type="match status" value="1"/>
</dbReference>